<evidence type="ECO:0000256" key="4">
    <source>
        <dbReference type="ARBA" id="ARBA00022827"/>
    </source>
</evidence>
<gene>
    <name evidence="7" type="ORF">MNBD_ALPHA11-2122</name>
</gene>
<dbReference type="PANTHER" id="PTHR43014:SF4">
    <property type="entry name" value="PYRIDINE NUCLEOTIDE-DISULFIDE OXIDOREDUCTASE RCLA-RELATED"/>
    <property type="match status" value="1"/>
</dbReference>
<organism evidence="7">
    <name type="scientific">hydrothermal vent metagenome</name>
    <dbReference type="NCBI Taxonomy" id="652676"/>
    <lineage>
        <taxon>unclassified sequences</taxon>
        <taxon>metagenomes</taxon>
        <taxon>ecological metagenomes</taxon>
    </lineage>
</organism>
<evidence type="ECO:0000256" key="5">
    <source>
        <dbReference type="ARBA" id="ARBA00023002"/>
    </source>
</evidence>
<dbReference type="EMBL" id="UOEQ01000316">
    <property type="protein sequence ID" value="VAW21000.1"/>
    <property type="molecule type" value="Genomic_DNA"/>
</dbReference>
<dbReference type="InterPro" id="IPR036188">
    <property type="entry name" value="FAD/NAD-bd_sf"/>
</dbReference>
<sequence>MKVKTSMKTTNSRVYAIGDVTGGLQFTHMAGYQAGLVVRNALFGLPVRQNTSIIPWSTYTDPEIAQVGLNEIQATKKHGKNIKVLRATFAQNDRAIAEKRTEGLVKLITDKKGNILGAGIVGANAGELVSFFSYAIANKMKVSSLTKFVAPYPTITEIVKRLGVAFYSDKLDSPWLSRLRRFNKLFP</sequence>
<protein>
    <submittedName>
        <fullName evidence="7">Mercuric ion reductase</fullName>
        <ecNumber evidence="7">1.16.1.1</ecNumber>
    </submittedName>
</protein>
<dbReference type="FunFam" id="3.30.390.30:FF:000001">
    <property type="entry name" value="Dihydrolipoyl dehydrogenase"/>
    <property type="match status" value="1"/>
</dbReference>
<name>A0A3B0TW61_9ZZZZ</name>
<dbReference type="GO" id="GO:0016152">
    <property type="term" value="F:mercury (II) reductase (NADP+) activity"/>
    <property type="evidence" value="ECO:0007669"/>
    <property type="project" value="UniProtKB-EC"/>
</dbReference>
<dbReference type="Gene3D" id="3.30.390.30">
    <property type="match status" value="1"/>
</dbReference>
<dbReference type="AlphaFoldDB" id="A0A3B0TW61"/>
<dbReference type="PRINTS" id="PR00411">
    <property type="entry name" value="PNDRDTASEI"/>
</dbReference>
<accession>A0A3B0TW61</accession>
<reference evidence="7" key="1">
    <citation type="submission" date="2018-06" db="EMBL/GenBank/DDBJ databases">
        <authorList>
            <person name="Zhirakovskaya E."/>
        </authorList>
    </citation>
    <scope>NUCLEOTIDE SEQUENCE</scope>
</reference>
<dbReference type="PANTHER" id="PTHR43014">
    <property type="entry name" value="MERCURIC REDUCTASE"/>
    <property type="match status" value="1"/>
</dbReference>
<dbReference type="GO" id="GO:0050660">
    <property type="term" value="F:flavin adenine dinucleotide binding"/>
    <property type="evidence" value="ECO:0007669"/>
    <property type="project" value="TreeGrafter"/>
</dbReference>
<evidence type="ECO:0000256" key="2">
    <source>
        <dbReference type="ARBA" id="ARBA00007532"/>
    </source>
</evidence>
<dbReference type="EC" id="1.16.1.1" evidence="7"/>
<evidence type="ECO:0000256" key="1">
    <source>
        <dbReference type="ARBA" id="ARBA00001974"/>
    </source>
</evidence>
<dbReference type="Pfam" id="PF02852">
    <property type="entry name" value="Pyr_redox_dim"/>
    <property type="match status" value="1"/>
</dbReference>
<keyword evidence="3" id="KW-0285">Flavoprotein</keyword>
<keyword evidence="4" id="KW-0274">FAD</keyword>
<dbReference type="InterPro" id="IPR004099">
    <property type="entry name" value="Pyr_nucl-diS_OxRdtase_dimer"/>
</dbReference>
<proteinExistence type="inferred from homology"/>
<comment type="cofactor">
    <cofactor evidence="1">
        <name>FAD</name>
        <dbReference type="ChEBI" id="CHEBI:57692"/>
    </cofactor>
</comment>
<dbReference type="SUPFAM" id="SSF51905">
    <property type="entry name" value="FAD/NAD(P)-binding domain"/>
    <property type="match status" value="1"/>
</dbReference>
<keyword evidence="5 7" id="KW-0560">Oxidoreductase</keyword>
<evidence type="ECO:0000313" key="7">
    <source>
        <dbReference type="EMBL" id="VAW21000.1"/>
    </source>
</evidence>
<evidence type="ECO:0000259" key="6">
    <source>
        <dbReference type="Pfam" id="PF02852"/>
    </source>
</evidence>
<evidence type="ECO:0000256" key="3">
    <source>
        <dbReference type="ARBA" id="ARBA00022630"/>
    </source>
</evidence>
<feature type="domain" description="Pyridine nucleotide-disulphide oxidoreductase dimerisation" evidence="6">
    <location>
        <begin position="54"/>
        <end position="160"/>
    </location>
</feature>
<dbReference type="SUPFAM" id="SSF55424">
    <property type="entry name" value="FAD/NAD-linked reductases, dimerisation (C-terminal) domain"/>
    <property type="match status" value="1"/>
</dbReference>
<dbReference type="Gene3D" id="3.50.50.60">
    <property type="entry name" value="FAD/NAD(P)-binding domain"/>
    <property type="match status" value="1"/>
</dbReference>
<dbReference type="GO" id="GO:0003955">
    <property type="term" value="F:NAD(P)H dehydrogenase (quinone) activity"/>
    <property type="evidence" value="ECO:0007669"/>
    <property type="project" value="TreeGrafter"/>
</dbReference>
<comment type="similarity">
    <text evidence="2">Belongs to the class-I pyridine nucleotide-disulfide oxidoreductase family.</text>
</comment>
<dbReference type="InterPro" id="IPR016156">
    <property type="entry name" value="FAD/NAD-linked_Rdtase_dimer_sf"/>
</dbReference>